<dbReference type="GeneID" id="87885986"/>
<evidence type="ECO:0000313" key="1">
    <source>
        <dbReference type="EMBL" id="KAK3303561.1"/>
    </source>
</evidence>
<dbReference type="RefSeq" id="XP_062719341.1">
    <property type="nucleotide sequence ID" value="XM_062867157.1"/>
</dbReference>
<reference evidence="1" key="1">
    <citation type="journal article" date="2023" name="Mol. Phylogenet. Evol.">
        <title>Genome-scale phylogeny and comparative genomics of the fungal order Sordariales.</title>
        <authorList>
            <person name="Hensen N."/>
            <person name="Bonometti L."/>
            <person name="Westerberg I."/>
            <person name="Brannstrom I.O."/>
            <person name="Guillou S."/>
            <person name="Cros-Aarteil S."/>
            <person name="Calhoun S."/>
            <person name="Haridas S."/>
            <person name="Kuo A."/>
            <person name="Mondo S."/>
            <person name="Pangilinan J."/>
            <person name="Riley R."/>
            <person name="LaButti K."/>
            <person name="Andreopoulos B."/>
            <person name="Lipzen A."/>
            <person name="Chen C."/>
            <person name="Yan M."/>
            <person name="Daum C."/>
            <person name="Ng V."/>
            <person name="Clum A."/>
            <person name="Steindorff A."/>
            <person name="Ohm R.A."/>
            <person name="Martin F."/>
            <person name="Silar P."/>
            <person name="Natvig D.O."/>
            <person name="Lalanne C."/>
            <person name="Gautier V."/>
            <person name="Ament-Velasquez S.L."/>
            <person name="Kruys A."/>
            <person name="Hutchinson M.I."/>
            <person name="Powell A.J."/>
            <person name="Barry K."/>
            <person name="Miller A.N."/>
            <person name="Grigoriev I.V."/>
            <person name="Debuchy R."/>
            <person name="Gladieux P."/>
            <person name="Hiltunen Thoren M."/>
            <person name="Johannesson H."/>
        </authorList>
    </citation>
    <scope>NUCLEOTIDE SEQUENCE</scope>
    <source>
        <strain evidence="1">CBS 333.67</strain>
    </source>
</reference>
<evidence type="ECO:0000313" key="2">
    <source>
        <dbReference type="Proteomes" id="UP001273166"/>
    </source>
</evidence>
<gene>
    <name evidence="1" type="ORF">B0T15DRAFT_496102</name>
</gene>
<reference evidence="1" key="2">
    <citation type="submission" date="2023-06" db="EMBL/GenBank/DDBJ databases">
        <authorList>
            <consortium name="Lawrence Berkeley National Laboratory"/>
            <person name="Mondo S.J."/>
            <person name="Hensen N."/>
            <person name="Bonometti L."/>
            <person name="Westerberg I."/>
            <person name="Brannstrom I.O."/>
            <person name="Guillou S."/>
            <person name="Cros-Aarteil S."/>
            <person name="Calhoun S."/>
            <person name="Haridas S."/>
            <person name="Kuo A."/>
            <person name="Pangilinan J."/>
            <person name="Riley R."/>
            <person name="Labutti K."/>
            <person name="Andreopoulos B."/>
            <person name="Lipzen A."/>
            <person name="Chen C."/>
            <person name="Yanf M."/>
            <person name="Daum C."/>
            <person name="Ng V."/>
            <person name="Clum A."/>
            <person name="Steindorff A."/>
            <person name="Ohm R."/>
            <person name="Martin F."/>
            <person name="Silar P."/>
            <person name="Natvig D."/>
            <person name="Lalanne C."/>
            <person name="Gautier V."/>
            <person name="Ament-Velasquez S.L."/>
            <person name="Kruys A."/>
            <person name="Hutchinson M.I."/>
            <person name="Powell A.J."/>
            <person name="Barry K."/>
            <person name="Miller A.N."/>
            <person name="Grigoriev I.V."/>
            <person name="Debuchy R."/>
            <person name="Gladieux P."/>
            <person name="Thoren M.H."/>
            <person name="Johannesson H."/>
        </authorList>
    </citation>
    <scope>NUCLEOTIDE SEQUENCE</scope>
    <source>
        <strain evidence="1">CBS 333.67</strain>
    </source>
</reference>
<proteinExistence type="predicted"/>
<organism evidence="1 2">
    <name type="scientific">Chaetomium strumarium</name>
    <dbReference type="NCBI Taxonomy" id="1170767"/>
    <lineage>
        <taxon>Eukaryota</taxon>
        <taxon>Fungi</taxon>
        <taxon>Dikarya</taxon>
        <taxon>Ascomycota</taxon>
        <taxon>Pezizomycotina</taxon>
        <taxon>Sordariomycetes</taxon>
        <taxon>Sordariomycetidae</taxon>
        <taxon>Sordariales</taxon>
        <taxon>Chaetomiaceae</taxon>
        <taxon>Chaetomium</taxon>
    </lineage>
</organism>
<name>A0AAJ0GP85_9PEZI</name>
<dbReference type="Proteomes" id="UP001273166">
    <property type="component" value="Unassembled WGS sequence"/>
</dbReference>
<comment type="caution">
    <text evidence="1">The sequence shown here is derived from an EMBL/GenBank/DDBJ whole genome shotgun (WGS) entry which is preliminary data.</text>
</comment>
<dbReference type="AlphaFoldDB" id="A0AAJ0GP85"/>
<accession>A0AAJ0GP85</accession>
<sequence length="102" mass="11782">MENRASNNSTAEQAAPSFAWLHSTEAATATVCRIAWNYDDTEGREFRAEVTFRSKDDVVNELEDVLDAVAEHKEIRDEEFEDEEERFRAIEEFTDIISRGIH</sequence>
<keyword evidence="2" id="KW-1185">Reference proteome</keyword>
<protein>
    <submittedName>
        <fullName evidence="1">Uncharacterized protein</fullName>
    </submittedName>
</protein>
<dbReference type="EMBL" id="JAUDZG010000006">
    <property type="protein sequence ID" value="KAK3303561.1"/>
    <property type="molecule type" value="Genomic_DNA"/>
</dbReference>